<feature type="transmembrane region" description="Helical" evidence="7">
    <location>
        <begin position="118"/>
        <end position="135"/>
    </location>
</feature>
<dbReference type="SUPFAM" id="SSF161098">
    <property type="entry name" value="MetI-like"/>
    <property type="match status" value="1"/>
</dbReference>
<accession>A0A9W6QI99</accession>
<evidence type="ECO:0000256" key="2">
    <source>
        <dbReference type="ARBA" id="ARBA00022448"/>
    </source>
</evidence>
<proteinExistence type="predicted"/>
<dbReference type="CDD" id="cd06261">
    <property type="entry name" value="TM_PBP2"/>
    <property type="match status" value="1"/>
</dbReference>
<dbReference type="PANTHER" id="PTHR30193">
    <property type="entry name" value="ABC TRANSPORTER PERMEASE PROTEIN"/>
    <property type="match status" value="1"/>
</dbReference>
<protein>
    <submittedName>
        <fullName evidence="9">Sugar ABC transporter permease</fullName>
    </submittedName>
</protein>
<evidence type="ECO:0000256" key="1">
    <source>
        <dbReference type="ARBA" id="ARBA00004651"/>
    </source>
</evidence>
<evidence type="ECO:0000259" key="8">
    <source>
        <dbReference type="PROSITE" id="PS50928"/>
    </source>
</evidence>
<dbReference type="PANTHER" id="PTHR30193:SF41">
    <property type="entry name" value="DIACETYLCHITOBIOSE UPTAKE SYSTEM PERMEASE PROTEIN NGCF"/>
    <property type="match status" value="1"/>
</dbReference>
<dbReference type="EMBL" id="BSSD01000001">
    <property type="protein sequence ID" value="GLW90551.1"/>
    <property type="molecule type" value="Genomic_DNA"/>
</dbReference>
<evidence type="ECO:0000256" key="4">
    <source>
        <dbReference type="ARBA" id="ARBA00022692"/>
    </source>
</evidence>
<name>A0A9W6QI99_9PSEU</name>
<dbReference type="InterPro" id="IPR000515">
    <property type="entry name" value="MetI-like"/>
</dbReference>
<feature type="transmembrane region" description="Helical" evidence="7">
    <location>
        <begin position="21"/>
        <end position="42"/>
    </location>
</feature>
<evidence type="ECO:0000256" key="6">
    <source>
        <dbReference type="ARBA" id="ARBA00023136"/>
    </source>
</evidence>
<feature type="transmembrane region" description="Helical" evidence="7">
    <location>
        <begin position="170"/>
        <end position="195"/>
    </location>
</feature>
<feature type="transmembrane region" description="Helical" evidence="7">
    <location>
        <begin position="286"/>
        <end position="306"/>
    </location>
</feature>
<dbReference type="InterPro" id="IPR051393">
    <property type="entry name" value="ABC_transporter_permease"/>
</dbReference>
<sequence>MSPAQTTQATAKKSANSRNTLAFWLFVGPFAIGLLLFTYLPIAWSAYLSLFDARNTVTPTEFVGLANYIDILTDRAFLDSIGTFTVFAAFIVPTTVVLSLALALLVNQVTWARAFFRSVYFLPFACSYVVASLVWKMSLFSGVDSGIANTVLGWFGADPEAWIGTVDPPLYWVVLVTARLWLQLGFYMLLFIAALQRIPTHLYEAAWIDGASTGWQSFRHITLPGLRGALVAVLTLNLINAYQAFDEFYNILGDARGYPPFARPPLVYLYYTSLGSGGQDLGRGSAGAVVLALVIALATLLSGRVFRRPT</sequence>
<keyword evidence="4 7" id="KW-0812">Transmembrane</keyword>
<feature type="transmembrane region" description="Helical" evidence="7">
    <location>
        <begin position="226"/>
        <end position="245"/>
    </location>
</feature>
<keyword evidence="5 7" id="KW-1133">Transmembrane helix</keyword>
<keyword evidence="2" id="KW-0813">Transport</keyword>
<keyword evidence="3" id="KW-1003">Cell membrane</keyword>
<keyword evidence="10" id="KW-1185">Reference proteome</keyword>
<feature type="transmembrane region" description="Helical" evidence="7">
    <location>
        <begin position="84"/>
        <end position="106"/>
    </location>
</feature>
<evidence type="ECO:0000313" key="10">
    <source>
        <dbReference type="Proteomes" id="UP001165042"/>
    </source>
</evidence>
<dbReference type="PROSITE" id="PS50928">
    <property type="entry name" value="ABC_TM1"/>
    <property type="match status" value="1"/>
</dbReference>
<reference evidence="9" key="1">
    <citation type="submission" date="2023-02" db="EMBL/GenBank/DDBJ databases">
        <title>Actinokineospora globicatena NBRC 15670.</title>
        <authorList>
            <person name="Ichikawa N."/>
            <person name="Sato H."/>
            <person name="Tonouchi N."/>
        </authorList>
    </citation>
    <scope>NUCLEOTIDE SEQUENCE</scope>
    <source>
        <strain evidence="9">NBRC 15670</strain>
    </source>
</reference>
<dbReference type="GO" id="GO:0055085">
    <property type="term" value="P:transmembrane transport"/>
    <property type="evidence" value="ECO:0007669"/>
    <property type="project" value="InterPro"/>
</dbReference>
<organism evidence="9 10">
    <name type="scientific">Actinokineospora globicatena</name>
    <dbReference type="NCBI Taxonomy" id="103729"/>
    <lineage>
        <taxon>Bacteria</taxon>
        <taxon>Bacillati</taxon>
        <taxon>Actinomycetota</taxon>
        <taxon>Actinomycetes</taxon>
        <taxon>Pseudonocardiales</taxon>
        <taxon>Pseudonocardiaceae</taxon>
        <taxon>Actinokineospora</taxon>
    </lineage>
</organism>
<comment type="subcellular location">
    <subcellularLocation>
        <location evidence="1">Cell membrane</location>
        <topology evidence="1">Multi-pass membrane protein</topology>
    </subcellularLocation>
</comment>
<dbReference type="Proteomes" id="UP001165042">
    <property type="component" value="Unassembled WGS sequence"/>
</dbReference>
<evidence type="ECO:0000256" key="3">
    <source>
        <dbReference type="ARBA" id="ARBA00022475"/>
    </source>
</evidence>
<dbReference type="AlphaFoldDB" id="A0A9W6QI99"/>
<evidence type="ECO:0000256" key="5">
    <source>
        <dbReference type="ARBA" id="ARBA00022989"/>
    </source>
</evidence>
<dbReference type="RefSeq" id="WP_285608628.1">
    <property type="nucleotide sequence ID" value="NZ_BSSD01000001.1"/>
</dbReference>
<evidence type="ECO:0000256" key="7">
    <source>
        <dbReference type="SAM" id="Phobius"/>
    </source>
</evidence>
<evidence type="ECO:0000313" key="9">
    <source>
        <dbReference type="EMBL" id="GLW90551.1"/>
    </source>
</evidence>
<dbReference type="GO" id="GO:0005886">
    <property type="term" value="C:plasma membrane"/>
    <property type="evidence" value="ECO:0007669"/>
    <property type="project" value="UniProtKB-SubCell"/>
</dbReference>
<dbReference type="Gene3D" id="1.10.3720.10">
    <property type="entry name" value="MetI-like"/>
    <property type="match status" value="1"/>
</dbReference>
<gene>
    <name evidence="9" type="ORF">Aglo03_13670</name>
</gene>
<feature type="domain" description="ABC transmembrane type-1" evidence="8">
    <location>
        <begin position="81"/>
        <end position="302"/>
    </location>
</feature>
<dbReference type="InterPro" id="IPR035906">
    <property type="entry name" value="MetI-like_sf"/>
</dbReference>
<keyword evidence="6 7" id="KW-0472">Membrane</keyword>
<comment type="caution">
    <text evidence="9">The sequence shown here is derived from an EMBL/GenBank/DDBJ whole genome shotgun (WGS) entry which is preliminary data.</text>
</comment>